<protein>
    <submittedName>
        <fullName evidence="3">Type III restriction enzyme, res subunit</fullName>
    </submittedName>
</protein>
<dbReference type="RefSeq" id="WP_159427512.1">
    <property type="nucleotide sequence ID" value="NZ_FMYU01000010.1"/>
</dbReference>
<dbReference type="SUPFAM" id="SSF52540">
    <property type="entry name" value="P-loop containing nucleoside triphosphate hydrolases"/>
    <property type="match status" value="2"/>
</dbReference>
<dbReference type="InterPro" id="IPR027417">
    <property type="entry name" value="P-loop_NTPase"/>
</dbReference>
<keyword evidence="4" id="KW-1185">Reference proteome</keyword>
<evidence type="ECO:0000313" key="4">
    <source>
        <dbReference type="Proteomes" id="UP000199411"/>
    </source>
</evidence>
<dbReference type="GO" id="GO:0016787">
    <property type="term" value="F:hydrolase activity"/>
    <property type="evidence" value="ECO:0007669"/>
    <property type="project" value="InterPro"/>
</dbReference>
<keyword evidence="1" id="KW-0175">Coiled coil</keyword>
<dbReference type="Gene3D" id="3.40.50.300">
    <property type="entry name" value="P-loop containing nucleotide triphosphate hydrolases"/>
    <property type="match status" value="1"/>
</dbReference>
<dbReference type="Pfam" id="PF04851">
    <property type="entry name" value="ResIII"/>
    <property type="match status" value="1"/>
</dbReference>
<reference evidence="4" key="1">
    <citation type="submission" date="2016-10" db="EMBL/GenBank/DDBJ databases">
        <authorList>
            <person name="Varghese N."/>
            <person name="Submissions S."/>
        </authorList>
    </citation>
    <scope>NUCLEOTIDE SEQUENCE [LARGE SCALE GENOMIC DNA]</scope>
    <source>
        <strain evidence="4">DSM 8415</strain>
    </source>
</reference>
<evidence type="ECO:0000256" key="1">
    <source>
        <dbReference type="SAM" id="Coils"/>
    </source>
</evidence>
<gene>
    <name evidence="3" type="ORF">SAMN05660835_01494</name>
</gene>
<dbReference type="EMBL" id="FMYU01000010">
    <property type="protein sequence ID" value="SDC86041.1"/>
    <property type="molecule type" value="Genomic_DNA"/>
</dbReference>
<dbReference type="OrthoDB" id="9804145at2"/>
<dbReference type="GO" id="GO:0005524">
    <property type="term" value="F:ATP binding"/>
    <property type="evidence" value="ECO:0007669"/>
    <property type="project" value="InterPro"/>
</dbReference>
<dbReference type="GO" id="GO:0003677">
    <property type="term" value="F:DNA binding"/>
    <property type="evidence" value="ECO:0007669"/>
    <property type="project" value="InterPro"/>
</dbReference>
<sequence length="988" mass="117023">MKLYLQNVVENFNLNNLPADWLGVDFEVFSNSKKLYEYQQKALEHALKTLFLYFEEDKADKTNFFTRYQKNGLTEDLSYNLKKESKSLKYLLDYDIEFPIQDDKISFKYFINRMSFWMATGSGKTLVIVKLLELLGYLIQNQKIPKKDILFLTYRDDLIEQFKEHVGEFNQTNSLRINLINLKEYSSRKQNPMLPFGNSLDVYYYRSDLISDEQKDKIVSYKNYENYGNWYIILDEAHKGDPEDSKRQVFYSILSRNGFMFNFSATFTDDRDFATCVYNFNLARFIEDGYGKHIYISQENIKALENKNDVLLEKEKQKILLKILLLQTAINKQYKSIKEKHPDKKLYHKPLLLTLVNSVNTNDSDLEMFFKEIEKIASGNWDDALLNDAKKELQRELDKPDAKFEFEGVHLDKRILNVLEGIQFNDILESVFNSKTIGTIEVLKIPSNKQELIFKLKTSSQPFALMKIGDITEWIKNKLTGYEIIEKFDNESIFKNINHSEDINILMGSRSFYEGWDSNRPNLILFINIGKGTDARKFVLQSIGRGVRIEPIPNKRKRAQFLYNNKELDSQLYTSIKDTIEPLETLFVFGTKADNLEEIIKTMKQEKPEVLLGDLFEINPDVKDKLLLIPTYKYSDKIIVEEQNVVKYPIHSDDYNNVKEYFNYLGDKTCLAKYDCNLKVLQRLKDGFNGKANDYFLISKEEKIINNPDFILRQIFRHFENKLKEFSDFKKLEEEIIHFKRIHISAEKLNALREKIEKVKKGKYKDAIINELKEKLDKKEIDIDEYTSQIENITTNLVKEAETTYSSNEKLKIKLLNNHYYLPVMLTESERAEFIQHIIRHKSEVDFIKELENHLQQENNFFKQFDWWYFSKIDETLDEVYIPYYNPKENKIANFNPDFIFWLKPKKIEKYLIVFIDPKATTYADANYKIDGYKKIFEENNKVKVFPCKIIVKLFMWGKNNTGAEYANYWTNSFDNFANKINSHLQLE</sequence>
<name>A0A1G6Q1F7_9BACT</name>
<organism evidence="3 4">
    <name type="scientific">Desulfurella multipotens</name>
    <dbReference type="NCBI Taxonomy" id="79269"/>
    <lineage>
        <taxon>Bacteria</taxon>
        <taxon>Pseudomonadati</taxon>
        <taxon>Campylobacterota</taxon>
        <taxon>Desulfurellia</taxon>
        <taxon>Desulfurellales</taxon>
        <taxon>Desulfurellaceae</taxon>
        <taxon>Desulfurella</taxon>
    </lineage>
</organism>
<dbReference type="AlphaFoldDB" id="A0A1G6Q1F7"/>
<dbReference type="InterPro" id="IPR014001">
    <property type="entry name" value="Helicase_ATP-bd"/>
</dbReference>
<evidence type="ECO:0000313" key="3">
    <source>
        <dbReference type="EMBL" id="SDC86041.1"/>
    </source>
</evidence>
<dbReference type="PROSITE" id="PS51192">
    <property type="entry name" value="HELICASE_ATP_BIND_1"/>
    <property type="match status" value="1"/>
</dbReference>
<dbReference type="InterPro" id="IPR006935">
    <property type="entry name" value="Helicase/UvrB_N"/>
</dbReference>
<feature type="coiled-coil region" evidence="1">
    <location>
        <begin position="769"/>
        <end position="796"/>
    </location>
</feature>
<accession>A0A1G6Q1F7</accession>
<feature type="domain" description="Helicase ATP-binding" evidence="2">
    <location>
        <begin position="105"/>
        <end position="285"/>
    </location>
</feature>
<dbReference type="Proteomes" id="UP000199411">
    <property type="component" value="Unassembled WGS sequence"/>
</dbReference>
<proteinExistence type="predicted"/>
<evidence type="ECO:0000259" key="2">
    <source>
        <dbReference type="PROSITE" id="PS51192"/>
    </source>
</evidence>
<dbReference type="SMART" id="SM00487">
    <property type="entry name" value="DEXDc"/>
    <property type="match status" value="1"/>
</dbReference>